<keyword evidence="8 9" id="KW-0539">Nucleus</keyword>
<dbReference type="CDD" id="cd00086">
    <property type="entry name" value="homeodomain"/>
    <property type="match status" value="1"/>
</dbReference>
<comment type="subcellular location">
    <subcellularLocation>
        <location evidence="1 9 10">Nucleus</location>
    </subcellularLocation>
</comment>
<evidence type="ECO:0000256" key="7">
    <source>
        <dbReference type="ARBA" id="ARBA00023163"/>
    </source>
</evidence>
<dbReference type="KEGG" id="hmg:101235096"/>
<dbReference type="PANTHER" id="PTHR46892">
    <property type="entry name" value="VISUAL SYSTEM HOMEOBOX 2"/>
    <property type="match status" value="1"/>
</dbReference>
<keyword evidence="6 9" id="KW-0371">Homeobox</keyword>
<feature type="domain" description="CVC" evidence="12">
    <location>
        <begin position="211"/>
        <end position="234"/>
    </location>
</feature>
<accession>T2MFH3</accession>
<dbReference type="PROSITE" id="PS00027">
    <property type="entry name" value="HOMEOBOX_1"/>
    <property type="match status" value="1"/>
</dbReference>
<evidence type="ECO:0000259" key="11">
    <source>
        <dbReference type="PROSITE" id="PS50071"/>
    </source>
</evidence>
<feature type="DNA-binding region" description="Homeobox" evidence="9">
    <location>
        <begin position="151"/>
        <end position="210"/>
    </location>
</feature>
<dbReference type="Gene3D" id="1.10.10.60">
    <property type="entry name" value="Homeodomain-like"/>
    <property type="match status" value="1"/>
</dbReference>
<evidence type="ECO:0000256" key="10">
    <source>
        <dbReference type="RuleBase" id="RU000682"/>
    </source>
</evidence>
<feature type="non-terminal residue" evidence="13">
    <location>
        <position position="1"/>
    </location>
</feature>
<evidence type="ECO:0000259" key="12">
    <source>
        <dbReference type="PROSITE" id="PS51496"/>
    </source>
</evidence>
<dbReference type="GO" id="GO:1990837">
    <property type="term" value="F:sequence-specific double-stranded DNA binding"/>
    <property type="evidence" value="ECO:0007669"/>
    <property type="project" value="TreeGrafter"/>
</dbReference>
<dbReference type="EMBL" id="HAAD01004418">
    <property type="protein sequence ID" value="CDG70650.1"/>
    <property type="molecule type" value="mRNA"/>
</dbReference>
<comment type="similarity">
    <text evidence="2">Belongs to the paired homeobox family.</text>
</comment>
<keyword evidence="3" id="KW-0217">Developmental protein</keyword>
<dbReference type="Pfam" id="PF00046">
    <property type="entry name" value="Homeodomain"/>
    <property type="match status" value="1"/>
</dbReference>
<dbReference type="InterPro" id="IPR009057">
    <property type="entry name" value="Homeodomain-like_sf"/>
</dbReference>
<evidence type="ECO:0000313" key="13">
    <source>
        <dbReference type="EMBL" id="CDG70650.1"/>
    </source>
</evidence>
<evidence type="ECO:0000256" key="3">
    <source>
        <dbReference type="ARBA" id="ARBA00022473"/>
    </source>
</evidence>
<dbReference type="InterPro" id="IPR001356">
    <property type="entry name" value="HD"/>
</dbReference>
<evidence type="ECO:0000256" key="1">
    <source>
        <dbReference type="ARBA" id="ARBA00004123"/>
    </source>
</evidence>
<dbReference type="OMA" id="KHEITRT"/>
<evidence type="ECO:0000256" key="9">
    <source>
        <dbReference type="PROSITE-ProRule" id="PRU00108"/>
    </source>
</evidence>
<dbReference type="GO" id="GO:0000981">
    <property type="term" value="F:DNA-binding transcription factor activity, RNA polymerase II-specific"/>
    <property type="evidence" value="ECO:0007669"/>
    <property type="project" value="InterPro"/>
</dbReference>
<evidence type="ECO:0000256" key="8">
    <source>
        <dbReference type="ARBA" id="ARBA00023242"/>
    </source>
</evidence>
<dbReference type="SMART" id="SM00389">
    <property type="entry name" value="HOX"/>
    <property type="match status" value="1"/>
</dbReference>
<evidence type="ECO:0000256" key="6">
    <source>
        <dbReference type="ARBA" id="ARBA00023155"/>
    </source>
</evidence>
<keyword evidence="5 9" id="KW-0238">DNA-binding</keyword>
<reference evidence="13" key="1">
    <citation type="journal article" date="2013" name="Genome Biol. Evol.">
        <title>Punctuated emergences of genetic and phenotypic innovations in eumetazoan, bilaterian, euteleostome, and hominidae ancestors.</title>
        <authorList>
            <person name="Wenger Y."/>
            <person name="Galliot B."/>
        </authorList>
    </citation>
    <scope>NUCLEOTIDE SEQUENCE</scope>
    <source>
        <tissue evidence="13">Whole animals</tissue>
    </source>
</reference>
<dbReference type="SUPFAM" id="SSF46689">
    <property type="entry name" value="Homeodomain-like"/>
    <property type="match status" value="1"/>
</dbReference>
<keyword evidence="4" id="KW-0805">Transcription regulation</keyword>
<dbReference type="AlphaFoldDB" id="T2MFH3"/>
<dbReference type="PROSITE" id="PS50071">
    <property type="entry name" value="HOMEOBOX_2"/>
    <property type="match status" value="1"/>
</dbReference>
<protein>
    <submittedName>
        <fullName evidence="13">Visual system homeobox 2</fullName>
    </submittedName>
</protein>
<evidence type="ECO:0000256" key="2">
    <source>
        <dbReference type="ARBA" id="ARBA00005733"/>
    </source>
</evidence>
<feature type="domain" description="Homeobox" evidence="11">
    <location>
        <begin position="149"/>
        <end position="209"/>
    </location>
</feature>
<dbReference type="PROSITE" id="PS51496">
    <property type="entry name" value="CVC"/>
    <property type="match status" value="1"/>
</dbReference>
<dbReference type="GO" id="GO:0005634">
    <property type="term" value="C:nucleus"/>
    <property type="evidence" value="ECO:0007669"/>
    <property type="project" value="UniProtKB-SubCell"/>
</dbReference>
<dbReference type="InterPro" id="IPR017970">
    <property type="entry name" value="Homeobox_CS"/>
</dbReference>
<dbReference type="OrthoDB" id="5982718at2759"/>
<keyword evidence="7" id="KW-0804">Transcription</keyword>
<name>T2MFH3_HYDVU</name>
<proteinExistence type="evidence at transcript level"/>
<dbReference type="FunFam" id="1.10.10.60:FF:000679">
    <property type="entry name" value="Homeobox protein aristaless"/>
    <property type="match status" value="1"/>
</dbReference>
<dbReference type="InterPro" id="IPR023339">
    <property type="entry name" value="CVC"/>
</dbReference>
<evidence type="ECO:0000256" key="4">
    <source>
        <dbReference type="ARBA" id="ARBA00023015"/>
    </source>
</evidence>
<sequence>MESQSSKLSFSIERILTTPSTKKHEITRTTHGIFLLKPCEMFFYPSDAVQRPIISCSKNERYKLPYRKKEIKFCKMMSKKVFMDEKDRFSLSQKAILRQHPTPEHPTPEKIKGQPILCQTGYLRSSLEGSNISYCKVTSNSDDVSNLIENNKRNRTIFSKKQSCVLEDVFKKTHYPDLKCRYEISQQTKLAENRIQVWFQNRRAKWRRTEKVWGEGSIMAKYGLYGAMVRHSLK</sequence>
<evidence type="ECO:0000256" key="5">
    <source>
        <dbReference type="ARBA" id="ARBA00023125"/>
    </source>
</evidence>
<dbReference type="InterPro" id="IPR052294">
    <property type="entry name" value="VSX_homeobox_regulators"/>
</dbReference>
<organism evidence="13">
    <name type="scientific">Hydra vulgaris</name>
    <name type="common">Hydra</name>
    <name type="synonym">Hydra attenuata</name>
    <dbReference type="NCBI Taxonomy" id="6087"/>
    <lineage>
        <taxon>Eukaryota</taxon>
        <taxon>Metazoa</taxon>
        <taxon>Cnidaria</taxon>
        <taxon>Hydrozoa</taxon>
        <taxon>Hydroidolina</taxon>
        <taxon>Anthoathecata</taxon>
        <taxon>Aplanulata</taxon>
        <taxon>Hydridae</taxon>
        <taxon>Hydra</taxon>
    </lineage>
</organism>
<dbReference type="PANTHER" id="PTHR46892:SF3">
    <property type="entry name" value="VISUAL SYSTEM HOMEOBOX 2"/>
    <property type="match status" value="1"/>
</dbReference>
<gene>
    <name evidence="13" type="primary">VSX2</name>
</gene>